<organism evidence="1 2">
    <name type="scientific">Solanum pinnatisectum</name>
    <name type="common">tansyleaf nightshade</name>
    <dbReference type="NCBI Taxonomy" id="50273"/>
    <lineage>
        <taxon>Eukaryota</taxon>
        <taxon>Viridiplantae</taxon>
        <taxon>Streptophyta</taxon>
        <taxon>Embryophyta</taxon>
        <taxon>Tracheophyta</taxon>
        <taxon>Spermatophyta</taxon>
        <taxon>Magnoliopsida</taxon>
        <taxon>eudicotyledons</taxon>
        <taxon>Gunneridae</taxon>
        <taxon>Pentapetalae</taxon>
        <taxon>asterids</taxon>
        <taxon>lamiids</taxon>
        <taxon>Solanales</taxon>
        <taxon>Solanaceae</taxon>
        <taxon>Solanoideae</taxon>
        <taxon>Solaneae</taxon>
        <taxon>Solanum</taxon>
    </lineage>
</organism>
<proteinExistence type="predicted"/>
<dbReference type="AlphaFoldDB" id="A0AAV9K2R7"/>
<sequence length="169" mass="18212">MREYGVQIEGQKLAFDALTVIMEECEKGQEATNIATALKADIVGLCRDVDKLKSTDMSMLFGMVEIPEVSSTDISSCSKVPPTTIRDETRVDDVAAGSEAETDEEKLGVREETFYDDLADLEGAMFEIARQASLQDTSLVGSSGAKIDETPGTDAQIEGVAYMQTSPQA</sequence>
<dbReference type="EMBL" id="JAWPEI010000023">
    <property type="protein sequence ID" value="KAK4707218.1"/>
    <property type="molecule type" value="Genomic_DNA"/>
</dbReference>
<gene>
    <name evidence="1" type="ORF">R3W88_033233</name>
</gene>
<evidence type="ECO:0000313" key="1">
    <source>
        <dbReference type="EMBL" id="KAK4707218.1"/>
    </source>
</evidence>
<accession>A0AAV9K2R7</accession>
<evidence type="ECO:0000313" key="2">
    <source>
        <dbReference type="Proteomes" id="UP001311915"/>
    </source>
</evidence>
<reference evidence="1 2" key="1">
    <citation type="submission" date="2023-10" db="EMBL/GenBank/DDBJ databases">
        <title>Genome-Wide Identification Analysis in wild type Solanum Pinnatisectum Reveals Some Genes Defensing Phytophthora Infestans.</title>
        <authorList>
            <person name="Sun C."/>
        </authorList>
    </citation>
    <scope>NUCLEOTIDE SEQUENCE [LARGE SCALE GENOMIC DNA]</scope>
    <source>
        <strain evidence="1">LQN</strain>
        <tissue evidence="1">Leaf</tissue>
    </source>
</reference>
<name>A0AAV9K2R7_9SOLN</name>
<protein>
    <recommendedName>
        <fullName evidence="3">Polyprotein protein</fullName>
    </recommendedName>
</protein>
<dbReference type="Proteomes" id="UP001311915">
    <property type="component" value="Unassembled WGS sequence"/>
</dbReference>
<keyword evidence="2" id="KW-1185">Reference proteome</keyword>
<comment type="caution">
    <text evidence="1">The sequence shown here is derived from an EMBL/GenBank/DDBJ whole genome shotgun (WGS) entry which is preliminary data.</text>
</comment>
<evidence type="ECO:0008006" key="3">
    <source>
        <dbReference type="Google" id="ProtNLM"/>
    </source>
</evidence>